<accession>A0A0D6MPC6</accession>
<gene>
    <name evidence="1" type="ORF">Tasa_048_172</name>
</gene>
<dbReference type="AlphaFoldDB" id="A0A0D6MPC6"/>
<dbReference type="EMBL" id="BALE01000048">
    <property type="protein sequence ID" value="GAN55547.1"/>
    <property type="molecule type" value="Genomic_DNA"/>
</dbReference>
<organism evidence="1 2">
    <name type="scientific">Tanticharoenia sakaeratensis NBRC 103193</name>
    <dbReference type="NCBI Taxonomy" id="1231623"/>
    <lineage>
        <taxon>Bacteria</taxon>
        <taxon>Pseudomonadati</taxon>
        <taxon>Pseudomonadota</taxon>
        <taxon>Alphaproteobacteria</taxon>
        <taxon>Acetobacterales</taxon>
        <taxon>Acetobacteraceae</taxon>
        <taxon>Tanticharoenia</taxon>
    </lineage>
</organism>
<evidence type="ECO:0000313" key="2">
    <source>
        <dbReference type="Proteomes" id="UP000032679"/>
    </source>
</evidence>
<protein>
    <submittedName>
        <fullName evidence="1">Uncharacterized protein</fullName>
    </submittedName>
</protein>
<comment type="caution">
    <text evidence="1">The sequence shown here is derived from an EMBL/GenBank/DDBJ whole genome shotgun (WGS) entry which is preliminary data.</text>
</comment>
<dbReference type="Proteomes" id="UP000032679">
    <property type="component" value="Unassembled WGS sequence"/>
</dbReference>
<name>A0A0D6MPC6_9PROT</name>
<sequence length="132" mass="14418">MGRPQTQVRMTGIIAVVRLIPRTAIMVRRPSRHSKVHRTIAIWVPAMTARLGRPAVSGTGRHGIVRHLRADPVDRTGIRTTDTTDRHVLARHNQSLHAVSDGDGPDSVPVWLTCSDTGPDAIRGRGRALAFA</sequence>
<evidence type="ECO:0000313" key="1">
    <source>
        <dbReference type="EMBL" id="GAN55547.1"/>
    </source>
</evidence>
<keyword evidence="2" id="KW-1185">Reference proteome</keyword>
<proteinExistence type="predicted"/>
<reference evidence="1 2" key="1">
    <citation type="submission" date="2012-10" db="EMBL/GenBank/DDBJ databases">
        <title>Genome sequencing of Tanticharoenia sakaeratensis NBRC 103193.</title>
        <authorList>
            <person name="Azuma Y."/>
            <person name="Hadano H."/>
            <person name="Hirakawa H."/>
            <person name="Matsushita K."/>
        </authorList>
    </citation>
    <scope>NUCLEOTIDE SEQUENCE [LARGE SCALE GENOMIC DNA]</scope>
    <source>
        <strain evidence="1 2">NBRC 103193</strain>
    </source>
</reference>